<proteinExistence type="predicted"/>
<accession>A0A932CMD0</accession>
<feature type="region of interest" description="Disordered" evidence="1">
    <location>
        <begin position="82"/>
        <end position="131"/>
    </location>
</feature>
<dbReference type="EMBL" id="JACPRF010000137">
    <property type="protein sequence ID" value="MBI2876101.1"/>
    <property type="molecule type" value="Genomic_DNA"/>
</dbReference>
<evidence type="ECO:0000256" key="1">
    <source>
        <dbReference type="SAM" id="MobiDB-lite"/>
    </source>
</evidence>
<organism evidence="2 3">
    <name type="scientific">Tectimicrobiota bacterium</name>
    <dbReference type="NCBI Taxonomy" id="2528274"/>
    <lineage>
        <taxon>Bacteria</taxon>
        <taxon>Pseudomonadati</taxon>
        <taxon>Nitrospinota/Tectimicrobiota group</taxon>
        <taxon>Candidatus Tectimicrobiota</taxon>
    </lineage>
</organism>
<comment type="caution">
    <text evidence="2">The sequence shown here is derived from an EMBL/GenBank/DDBJ whole genome shotgun (WGS) entry which is preliminary data.</text>
</comment>
<feature type="compositionally biased region" description="Polar residues" evidence="1">
    <location>
        <begin position="115"/>
        <end position="131"/>
    </location>
</feature>
<gene>
    <name evidence="2" type="ORF">HYY20_04400</name>
</gene>
<evidence type="ECO:0000313" key="3">
    <source>
        <dbReference type="Proteomes" id="UP000769766"/>
    </source>
</evidence>
<feature type="compositionally biased region" description="Polar residues" evidence="1">
    <location>
        <begin position="36"/>
        <end position="45"/>
    </location>
</feature>
<sequence>MKTRPGINVIRTSGTRILAERPPFTRNLPDEKPRCFSTSRATEGNPTAGYRWREGKSRDGFVLLRDSTHLSGGTTYEKFMPFGVEGTQEEKMTEKSSHARKVENGEIGEVGGGTQQASENGKTFSQSFGHR</sequence>
<dbReference type="Proteomes" id="UP000769766">
    <property type="component" value="Unassembled WGS sequence"/>
</dbReference>
<feature type="compositionally biased region" description="Basic and acidic residues" evidence="1">
    <location>
        <begin position="88"/>
        <end position="104"/>
    </location>
</feature>
<protein>
    <submittedName>
        <fullName evidence="2">Uncharacterized protein</fullName>
    </submittedName>
</protein>
<feature type="region of interest" description="Disordered" evidence="1">
    <location>
        <begin position="23"/>
        <end position="52"/>
    </location>
</feature>
<evidence type="ECO:0000313" key="2">
    <source>
        <dbReference type="EMBL" id="MBI2876101.1"/>
    </source>
</evidence>
<name>A0A932CMD0_UNCTE</name>
<dbReference type="AlphaFoldDB" id="A0A932CMD0"/>
<reference evidence="2" key="1">
    <citation type="submission" date="2020-07" db="EMBL/GenBank/DDBJ databases">
        <title>Huge and variable diversity of episymbiotic CPR bacteria and DPANN archaea in groundwater ecosystems.</title>
        <authorList>
            <person name="He C.Y."/>
            <person name="Keren R."/>
            <person name="Whittaker M."/>
            <person name="Farag I.F."/>
            <person name="Doudna J."/>
            <person name="Cate J.H.D."/>
            <person name="Banfield J.F."/>
        </authorList>
    </citation>
    <scope>NUCLEOTIDE SEQUENCE</scope>
    <source>
        <strain evidence="2">NC_groundwater_672_Ag_B-0.1um_62_36</strain>
    </source>
</reference>